<keyword evidence="3" id="KW-1185">Reference proteome</keyword>
<dbReference type="KEGG" id="ppp:112289208"/>
<evidence type="ECO:0000313" key="3">
    <source>
        <dbReference type="Proteomes" id="UP000006727"/>
    </source>
</evidence>
<accession>A0A2K1JR66</accession>
<dbReference type="EnsemblPlants" id="Pp3c12_17673V3.1">
    <property type="protein sequence ID" value="Pp3c12_17673V3.1"/>
    <property type="gene ID" value="Pp3c12_17673"/>
</dbReference>
<reference evidence="1 3" key="1">
    <citation type="journal article" date="2008" name="Science">
        <title>The Physcomitrella genome reveals evolutionary insights into the conquest of land by plants.</title>
        <authorList>
            <person name="Rensing S."/>
            <person name="Lang D."/>
            <person name="Zimmer A."/>
            <person name="Terry A."/>
            <person name="Salamov A."/>
            <person name="Shapiro H."/>
            <person name="Nishiyama T."/>
            <person name="Perroud P.-F."/>
            <person name="Lindquist E."/>
            <person name="Kamisugi Y."/>
            <person name="Tanahashi T."/>
            <person name="Sakakibara K."/>
            <person name="Fujita T."/>
            <person name="Oishi K."/>
            <person name="Shin-I T."/>
            <person name="Kuroki Y."/>
            <person name="Toyoda A."/>
            <person name="Suzuki Y."/>
            <person name="Hashimoto A."/>
            <person name="Yamaguchi K."/>
            <person name="Sugano A."/>
            <person name="Kohara Y."/>
            <person name="Fujiyama A."/>
            <person name="Anterola A."/>
            <person name="Aoki S."/>
            <person name="Ashton N."/>
            <person name="Barbazuk W.B."/>
            <person name="Barker E."/>
            <person name="Bennetzen J."/>
            <person name="Bezanilla M."/>
            <person name="Blankenship R."/>
            <person name="Cho S.H."/>
            <person name="Dutcher S."/>
            <person name="Estelle M."/>
            <person name="Fawcett J.A."/>
            <person name="Gundlach H."/>
            <person name="Hanada K."/>
            <person name="Heyl A."/>
            <person name="Hicks K.A."/>
            <person name="Hugh J."/>
            <person name="Lohr M."/>
            <person name="Mayer K."/>
            <person name="Melkozernov A."/>
            <person name="Murata T."/>
            <person name="Nelson D."/>
            <person name="Pils B."/>
            <person name="Prigge M."/>
            <person name="Reiss B."/>
            <person name="Renner T."/>
            <person name="Rombauts S."/>
            <person name="Rushton P."/>
            <person name="Sanderfoot A."/>
            <person name="Schween G."/>
            <person name="Shiu S.-H."/>
            <person name="Stueber K."/>
            <person name="Theodoulou F.L."/>
            <person name="Tu H."/>
            <person name="Van de Peer Y."/>
            <person name="Verrier P.J."/>
            <person name="Waters E."/>
            <person name="Wood A."/>
            <person name="Yang L."/>
            <person name="Cove D."/>
            <person name="Cuming A."/>
            <person name="Hasebe M."/>
            <person name="Lucas S."/>
            <person name="Mishler D.B."/>
            <person name="Reski R."/>
            <person name="Grigoriev I."/>
            <person name="Quatrano R.S."/>
            <person name="Boore J.L."/>
        </authorList>
    </citation>
    <scope>NUCLEOTIDE SEQUENCE [LARGE SCALE GENOMIC DNA]</scope>
    <source>
        <strain evidence="2 3">cv. Gransden 2004</strain>
    </source>
</reference>
<dbReference type="EMBL" id="ABEU02000012">
    <property type="protein sequence ID" value="PNR44028.1"/>
    <property type="molecule type" value="Genomic_DNA"/>
</dbReference>
<dbReference type="Proteomes" id="UP000006727">
    <property type="component" value="Chromosome 12"/>
</dbReference>
<dbReference type="RefSeq" id="XP_024390002.1">
    <property type="nucleotide sequence ID" value="XM_024534234.2"/>
</dbReference>
<reference evidence="2" key="3">
    <citation type="submission" date="2020-12" db="UniProtKB">
        <authorList>
            <consortium name="EnsemblPlants"/>
        </authorList>
    </citation>
    <scope>IDENTIFICATION</scope>
</reference>
<sequence>MADQPFGYPETPRSGTPLKRKWWNKSARQNNHGYARAFHEGMNEQGYKITRLKISKPGPLEDQKMNRVVPTMLDITLMRLACATWTGSCHPPLQILWSDWSSELVGG</sequence>
<dbReference type="AlphaFoldDB" id="A0A2K1JR66"/>
<name>A0A2K1JR66_PHYPA</name>
<dbReference type="Gramene" id="Pp3c12_17673V3.1">
    <property type="protein sequence ID" value="Pp3c12_17673V3.1"/>
    <property type="gene ID" value="Pp3c12_17673"/>
</dbReference>
<dbReference type="EnsemblPlants" id="Pp3c12_17673V3.2">
    <property type="protein sequence ID" value="Pp3c12_17673V3.2"/>
    <property type="gene ID" value="Pp3c12_17673"/>
</dbReference>
<gene>
    <name evidence="2" type="primary">LOC112289208</name>
    <name evidence="1" type="ORF">PHYPA_016411</name>
</gene>
<protein>
    <submittedName>
        <fullName evidence="1 2">Uncharacterized protein</fullName>
    </submittedName>
</protein>
<evidence type="ECO:0000313" key="2">
    <source>
        <dbReference type="EnsemblPlants" id="Pp3c12_17673V3.1"/>
    </source>
</evidence>
<organism evidence="1">
    <name type="scientific">Physcomitrium patens</name>
    <name type="common">Spreading-leaved earth moss</name>
    <name type="synonym">Physcomitrella patens</name>
    <dbReference type="NCBI Taxonomy" id="3218"/>
    <lineage>
        <taxon>Eukaryota</taxon>
        <taxon>Viridiplantae</taxon>
        <taxon>Streptophyta</taxon>
        <taxon>Embryophyta</taxon>
        <taxon>Bryophyta</taxon>
        <taxon>Bryophytina</taxon>
        <taxon>Bryopsida</taxon>
        <taxon>Funariidae</taxon>
        <taxon>Funariales</taxon>
        <taxon>Funariaceae</taxon>
        <taxon>Physcomitrium</taxon>
    </lineage>
</organism>
<proteinExistence type="predicted"/>
<dbReference type="GeneID" id="112289208"/>
<dbReference type="Gramene" id="Pp3c12_17673V3.2">
    <property type="protein sequence ID" value="Pp3c12_17673V3.2"/>
    <property type="gene ID" value="Pp3c12_17673"/>
</dbReference>
<reference evidence="1 3" key="2">
    <citation type="journal article" date="2018" name="Plant J.">
        <title>The Physcomitrella patens chromosome-scale assembly reveals moss genome structure and evolution.</title>
        <authorList>
            <person name="Lang D."/>
            <person name="Ullrich K.K."/>
            <person name="Murat F."/>
            <person name="Fuchs J."/>
            <person name="Jenkins J."/>
            <person name="Haas F.B."/>
            <person name="Piednoel M."/>
            <person name="Gundlach H."/>
            <person name="Van Bel M."/>
            <person name="Meyberg R."/>
            <person name="Vives C."/>
            <person name="Morata J."/>
            <person name="Symeonidi A."/>
            <person name="Hiss M."/>
            <person name="Muchero W."/>
            <person name="Kamisugi Y."/>
            <person name="Saleh O."/>
            <person name="Blanc G."/>
            <person name="Decker E.L."/>
            <person name="van Gessel N."/>
            <person name="Grimwood J."/>
            <person name="Hayes R.D."/>
            <person name="Graham S.W."/>
            <person name="Gunter L.E."/>
            <person name="McDaniel S.F."/>
            <person name="Hoernstein S.N.W."/>
            <person name="Larsson A."/>
            <person name="Li F.W."/>
            <person name="Perroud P.F."/>
            <person name="Phillips J."/>
            <person name="Ranjan P."/>
            <person name="Rokshar D.S."/>
            <person name="Rothfels C.J."/>
            <person name="Schneider L."/>
            <person name="Shu S."/>
            <person name="Stevenson D.W."/>
            <person name="Thummler F."/>
            <person name="Tillich M."/>
            <person name="Villarreal Aguilar J.C."/>
            <person name="Widiez T."/>
            <person name="Wong G.K."/>
            <person name="Wymore A."/>
            <person name="Zhang Y."/>
            <person name="Zimmer A.D."/>
            <person name="Quatrano R.S."/>
            <person name="Mayer K.F.X."/>
            <person name="Goodstein D."/>
            <person name="Casacuberta J.M."/>
            <person name="Vandepoele K."/>
            <person name="Reski R."/>
            <person name="Cuming A.C."/>
            <person name="Tuskan G.A."/>
            <person name="Maumus F."/>
            <person name="Salse J."/>
            <person name="Schmutz J."/>
            <person name="Rensing S.A."/>
        </authorList>
    </citation>
    <scope>NUCLEOTIDE SEQUENCE [LARGE SCALE GENOMIC DNA]</scope>
    <source>
        <strain evidence="2 3">cv. Gransden 2004</strain>
    </source>
</reference>
<dbReference type="PaxDb" id="3218-PP1S46_240V6.1"/>
<evidence type="ECO:0000313" key="1">
    <source>
        <dbReference type="EMBL" id="PNR44028.1"/>
    </source>
</evidence>